<keyword evidence="5" id="KW-0227">DNA damage</keyword>
<dbReference type="EMBL" id="JFHE01000022">
    <property type="protein sequence ID" value="KDR31511.1"/>
    <property type="molecule type" value="Genomic_DNA"/>
</dbReference>
<keyword evidence="8" id="KW-0411">Iron-sulfur</keyword>
<evidence type="ECO:0000313" key="14">
    <source>
        <dbReference type="Proteomes" id="UP000597138"/>
    </source>
</evidence>
<dbReference type="Pfam" id="PF13566">
    <property type="entry name" value="DUF4130"/>
    <property type="match status" value="1"/>
</dbReference>
<dbReference type="SMART" id="SM00986">
    <property type="entry name" value="UDG"/>
    <property type="match status" value="1"/>
</dbReference>
<evidence type="ECO:0000256" key="6">
    <source>
        <dbReference type="ARBA" id="ARBA00022801"/>
    </source>
</evidence>
<dbReference type="Pfam" id="PF03167">
    <property type="entry name" value="UDG"/>
    <property type="match status" value="1"/>
</dbReference>
<dbReference type="InterPro" id="IPR005273">
    <property type="entry name" value="Ura-DNA_glyco_family4"/>
</dbReference>
<evidence type="ECO:0000256" key="9">
    <source>
        <dbReference type="ARBA" id="ARBA00023204"/>
    </source>
</evidence>
<comment type="caution">
    <text evidence="12">The sequence shown here is derived from an EMBL/GenBank/DDBJ whole genome shotgun (WGS) entry which is preliminary data.</text>
</comment>
<evidence type="ECO:0000313" key="12">
    <source>
        <dbReference type="EMBL" id="KDR31511.1"/>
    </source>
</evidence>
<dbReference type="CDD" id="cd10030">
    <property type="entry name" value="UDG-F4_TTUDGA_SPO1dp_like"/>
    <property type="match status" value="1"/>
</dbReference>
<dbReference type="RefSeq" id="WP_035967555.1">
    <property type="nucleotide sequence ID" value="NZ_BMEG01000013.1"/>
</dbReference>
<keyword evidence="6" id="KW-0378">Hydrolase</keyword>
<dbReference type="SMART" id="SM00987">
    <property type="entry name" value="UreE_C"/>
    <property type="match status" value="1"/>
</dbReference>
<dbReference type="PANTHER" id="PTHR33693">
    <property type="entry name" value="TYPE-5 URACIL-DNA GLYCOSYLASE"/>
    <property type="match status" value="1"/>
</dbReference>
<dbReference type="STRING" id="1071679.BG57_13010"/>
<name>A0A069P2E3_9BURK</name>
<dbReference type="eggNOG" id="COG1573">
    <property type="taxonomic scope" value="Bacteria"/>
</dbReference>
<evidence type="ECO:0000256" key="1">
    <source>
        <dbReference type="ARBA" id="ARBA00006521"/>
    </source>
</evidence>
<evidence type="ECO:0000256" key="7">
    <source>
        <dbReference type="ARBA" id="ARBA00023004"/>
    </source>
</evidence>
<keyword evidence="9" id="KW-0234">DNA repair</keyword>
<keyword evidence="4" id="KW-0479">Metal-binding</keyword>
<evidence type="ECO:0000313" key="11">
    <source>
        <dbReference type="EMBL" id="GGD92944.1"/>
    </source>
</evidence>
<keyword evidence="14" id="KW-1185">Reference proteome</keyword>
<feature type="domain" description="Uracil-DNA glycosylase-like" evidence="10">
    <location>
        <begin position="320"/>
        <end position="477"/>
    </location>
</feature>
<comment type="similarity">
    <text evidence="1">Belongs to the uracil-DNA glycosylase (UDG) superfamily. Type 4 (UDGa) family.</text>
</comment>
<dbReference type="GO" id="GO:0006281">
    <property type="term" value="P:DNA repair"/>
    <property type="evidence" value="ECO:0007669"/>
    <property type="project" value="UniProtKB-KW"/>
</dbReference>
<dbReference type="Gene3D" id="3.40.470.10">
    <property type="entry name" value="Uracil-DNA glycosylase-like domain"/>
    <property type="match status" value="1"/>
</dbReference>
<gene>
    <name evidence="12" type="ORF">BG57_13010</name>
    <name evidence="11" type="ORF">GCM10010985_54630</name>
</gene>
<dbReference type="InterPro" id="IPR005122">
    <property type="entry name" value="Uracil-DNA_glycosylase-like"/>
</dbReference>
<dbReference type="InterPro" id="IPR051536">
    <property type="entry name" value="UDG_Type-4/5"/>
</dbReference>
<dbReference type="EMBL" id="BMEG01000013">
    <property type="protein sequence ID" value="GGD92944.1"/>
    <property type="molecule type" value="Genomic_DNA"/>
</dbReference>
<proteinExistence type="inferred from homology"/>
<evidence type="ECO:0000256" key="8">
    <source>
        <dbReference type="ARBA" id="ARBA00023014"/>
    </source>
</evidence>
<reference evidence="12 13" key="2">
    <citation type="submission" date="2014-03" db="EMBL/GenBank/DDBJ databases">
        <title>Draft Genome Sequences of Four Burkholderia Strains.</title>
        <authorList>
            <person name="Liu X.Y."/>
            <person name="Li C.X."/>
            <person name="Xu J.H."/>
        </authorList>
    </citation>
    <scope>NUCLEOTIDE SEQUENCE [LARGE SCALE GENOMIC DNA]</scope>
    <source>
        <strain evidence="12 13">R27</strain>
    </source>
</reference>
<dbReference type="GO" id="GO:0097506">
    <property type="term" value="F:deaminated base DNA N-glycosylase activity"/>
    <property type="evidence" value="ECO:0007669"/>
    <property type="project" value="UniProtKB-ARBA"/>
</dbReference>
<dbReference type="InterPro" id="IPR036895">
    <property type="entry name" value="Uracil-DNA_glycosylase-like_sf"/>
</dbReference>
<protein>
    <recommendedName>
        <fullName evidence="2">Type-4 uracil-DNA glycosylase</fullName>
    </recommendedName>
</protein>
<keyword evidence="3" id="KW-0004">4Fe-4S</keyword>
<dbReference type="AlphaFoldDB" id="A0A069P2E3"/>
<reference evidence="11" key="1">
    <citation type="journal article" date="2014" name="Int. J. Syst. Evol. Microbiol.">
        <title>Complete genome of a new Firmicutes species belonging to the dominant human colonic microbiota ('Ruminococcus bicirculans') reveals two chromosomes and a selective capacity to utilize plant glucans.</title>
        <authorList>
            <consortium name="NISC Comparative Sequencing Program"/>
            <person name="Wegmann U."/>
            <person name="Louis P."/>
            <person name="Goesmann A."/>
            <person name="Henrissat B."/>
            <person name="Duncan S.H."/>
            <person name="Flint H.J."/>
        </authorList>
    </citation>
    <scope>NUCLEOTIDE SEQUENCE</scope>
    <source>
        <strain evidence="11">CGMCC 1.11013</strain>
    </source>
</reference>
<dbReference type="NCBIfam" id="TIGR03915">
    <property type="entry name" value="SAM_7_link_chp"/>
    <property type="match status" value="1"/>
</dbReference>
<sequence length="506" mass="55998">MKSVILDPSFAAWRTVARSLVTEGVPPQDVLWRESAASATVFGTIAAPCGPADPNAPKPVKIARELLVMLETAACYRAPDRWPFLYKVLWRWTQGDRAVASLEDADGHRLHRMIEAVQAEEGKMRATLRFRHRDASLGPPEFISWCEPVHDLLEHAAMHFATRMGSATWMIATPHGAAFWDGALLRVDRTSEPEEKPMDFGVSADSMSGEAVSGDAIEALWLAYYESTFAPAQENAAEMASHMPVRYWKSPPNERADPALIARADPYTRRDRHPRNVPDDMEVALNTDLEPLKGTSLKAPPSLDACKRCSLWRNATQAVPGTGAADARVMLVGEQPGDQEDREGKPFVGAAGKLLDDAIREAQLTRESLYLTNAVKHFKWDEHAEQGGEGRERPLVTPSQREREACRYWLDEELARIAPKVVVALGATALKAVTGHRMALSEYLGKTIEHKGRIVVPTYHPSYLLRLADDKVREEVFGTIVEALVFAQQIADGTATVRTPVKDRTG</sequence>
<reference evidence="14" key="3">
    <citation type="journal article" date="2019" name="Int. J. Syst. Evol. Microbiol.">
        <title>The Global Catalogue of Microorganisms (GCM) 10K type strain sequencing project: providing services to taxonomists for standard genome sequencing and annotation.</title>
        <authorList>
            <consortium name="The Broad Institute Genomics Platform"/>
            <consortium name="The Broad Institute Genome Sequencing Center for Infectious Disease"/>
            <person name="Wu L."/>
            <person name="Ma J."/>
        </authorList>
    </citation>
    <scope>NUCLEOTIDE SEQUENCE [LARGE SCALE GENOMIC DNA]</scope>
    <source>
        <strain evidence="14">CGMCC 1.11013</strain>
    </source>
</reference>
<evidence type="ECO:0000313" key="13">
    <source>
        <dbReference type="Proteomes" id="UP000027439"/>
    </source>
</evidence>
<evidence type="ECO:0000256" key="3">
    <source>
        <dbReference type="ARBA" id="ARBA00022485"/>
    </source>
</evidence>
<evidence type="ECO:0000259" key="10">
    <source>
        <dbReference type="SMART" id="SM00986"/>
    </source>
</evidence>
<organism evidence="12 13">
    <name type="scientific">Caballeronia grimmiae</name>
    <dbReference type="NCBI Taxonomy" id="1071679"/>
    <lineage>
        <taxon>Bacteria</taxon>
        <taxon>Pseudomonadati</taxon>
        <taxon>Pseudomonadota</taxon>
        <taxon>Betaproteobacteria</taxon>
        <taxon>Burkholderiales</taxon>
        <taxon>Burkholderiaceae</taxon>
        <taxon>Caballeronia</taxon>
    </lineage>
</organism>
<dbReference type="Proteomes" id="UP000597138">
    <property type="component" value="Unassembled WGS sequence"/>
</dbReference>
<evidence type="ECO:0000256" key="2">
    <source>
        <dbReference type="ARBA" id="ARBA00019403"/>
    </source>
</evidence>
<dbReference type="InterPro" id="IPR025404">
    <property type="entry name" value="DUF4130"/>
</dbReference>
<evidence type="ECO:0000256" key="5">
    <source>
        <dbReference type="ARBA" id="ARBA00022763"/>
    </source>
</evidence>
<dbReference type="OrthoDB" id="5290748at2"/>
<keyword evidence="7" id="KW-0408">Iron</keyword>
<dbReference type="PANTHER" id="PTHR33693:SF9">
    <property type="entry name" value="TYPE-4 URACIL-DNA GLYCOSYLASE"/>
    <property type="match status" value="1"/>
</dbReference>
<dbReference type="SUPFAM" id="SSF52141">
    <property type="entry name" value="Uracil-DNA glycosylase-like"/>
    <property type="match status" value="1"/>
</dbReference>
<reference evidence="11" key="4">
    <citation type="submission" date="2024-05" db="EMBL/GenBank/DDBJ databases">
        <authorList>
            <person name="Sun Q."/>
            <person name="Zhou Y."/>
        </authorList>
    </citation>
    <scope>NUCLEOTIDE SEQUENCE</scope>
    <source>
        <strain evidence="11">CGMCC 1.11013</strain>
    </source>
</reference>
<dbReference type="GO" id="GO:0051539">
    <property type="term" value="F:4 iron, 4 sulfur cluster binding"/>
    <property type="evidence" value="ECO:0007669"/>
    <property type="project" value="UniProtKB-KW"/>
</dbReference>
<accession>A0A069P2E3</accession>
<dbReference type="GO" id="GO:0046872">
    <property type="term" value="F:metal ion binding"/>
    <property type="evidence" value="ECO:0007669"/>
    <property type="project" value="UniProtKB-KW"/>
</dbReference>
<evidence type="ECO:0000256" key="4">
    <source>
        <dbReference type="ARBA" id="ARBA00022723"/>
    </source>
</evidence>
<dbReference type="InterPro" id="IPR023875">
    <property type="entry name" value="DNA_repair_put"/>
</dbReference>
<dbReference type="NCBIfam" id="TIGR03914">
    <property type="entry name" value="UDG_fam_dom"/>
    <property type="match status" value="1"/>
</dbReference>
<dbReference type="Proteomes" id="UP000027439">
    <property type="component" value="Unassembled WGS sequence"/>
</dbReference>